<dbReference type="Proteomes" id="UP001500839">
    <property type="component" value="Unassembled WGS sequence"/>
</dbReference>
<comment type="caution">
    <text evidence="2">The sequence shown here is derived from an EMBL/GenBank/DDBJ whole genome shotgun (WGS) entry which is preliminary data.</text>
</comment>
<dbReference type="Gene3D" id="3.10.450.50">
    <property type="match status" value="1"/>
</dbReference>
<dbReference type="InterPro" id="IPR032710">
    <property type="entry name" value="NTF2-like_dom_sf"/>
</dbReference>
<dbReference type="EMBL" id="BAABKQ010000001">
    <property type="protein sequence ID" value="GAA4810199.1"/>
    <property type="molecule type" value="Genomic_DNA"/>
</dbReference>
<sequence length="141" mass="15298">MEALETAQKFFHACESAQGWDECRQYAEPDAQFHSPAGSYTGLTTLAAYCDQVAGAFATTFRGSTYALVASGYDADAGIALLHGMSYAQHTGDGGPVPPTHKKAEIPFVYSIRINSENKITRLEKLYDESASRELLGWPAL</sequence>
<feature type="domain" description="SnoaL-like" evidence="1">
    <location>
        <begin position="8"/>
        <end position="122"/>
    </location>
</feature>
<name>A0ABP9CGD0_9ACTN</name>
<accession>A0ABP9CGD0</accession>
<dbReference type="InterPro" id="IPR037401">
    <property type="entry name" value="SnoaL-like"/>
</dbReference>
<dbReference type="SUPFAM" id="SSF54427">
    <property type="entry name" value="NTF2-like"/>
    <property type="match status" value="1"/>
</dbReference>
<evidence type="ECO:0000259" key="1">
    <source>
        <dbReference type="Pfam" id="PF12680"/>
    </source>
</evidence>
<dbReference type="RefSeq" id="WP_242474271.1">
    <property type="nucleotide sequence ID" value="NZ_BAABKQ010000001.1"/>
</dbReference>
<reference evidence="3" key="1">
    <citation type="journal article" date="2019" name="Int. J. Syst. Evol. Microbiol.">
        <title>The Global Catalogue of Microorganisms (GCM) 10K type strain sequencing project: providing services to taxonomists for standard genome sequencing and annotation.</title>
        <authorList>
            <consortium name="The Broad Institute Genomics Platform"/>
            <consortium name="The Broad Institute Genome Sequencing Center for Infectious Disease"/>
            <person name="Wu L."/>
            <person name="Ma J."/>
        </authorList>
    </citation>
    <scope>NUCLEOTIDE SEQUENCE [LARGE SCALE GENOMIC DNA]</scope>
    <source>
        <strain evidence="3">JCM 18542</strain>
    </source>
</reference>
<organism evidence="2 3">
    <name type="scientific">Tomitella cavernea</name>
    <dbReference type="NCBI Taxonomy" id="1387982"/>
    <lineage>
        <taxon>Bacteria</taxon>
        <taxon>Bacillati</taxon>
        <taxon>Actinomycetota</taxon>
        <taxon>Actinomycetes</taxon>
        <taxon>Mycobacteriales</taxon>
        <taxon>Tomitella</taxon>
    </lineage>
</organism>
<evidence type="ECO:0000313" key="2">
    <source>
        <dbReference type="EMBL" id="GAA4810199.1"/>
    </source>
</evidence>
<gene>
    <name evidence="2" type="ORF">GCM10023353_13060</name>
</gene>
<keyword evidence="3" id="KW-1185">Reference proteome</keyword>
<dbReference type="Pfam" id="PF12680">
    <property type="entry name" value="SnoaL_2"/>
    <property type="match status" value="1"/>
</dbReference>
<proteinExistence type="predicted"/>
<evidence type="ECO:0000313" key="3">
    <source>
        <dbReference type="Proteomes" id="UP001500839"/>
    </source>
</evidence>
<protein>
    <recommendedName>
        <fullName evidence="1">SnoaL-like domain-containing protein</fullName>
    </recommendedName>
</protein>